<keyword evidence="1" id="KW-1133">Transmembrane helix</keyword>
<dbReference type="RefSeq" id="WP_171091504.1">
    <property type="nucleotide sequence ID" value="NZ_CP053069.1"/>
</dbReference>
<dbReference type="Proteomes" id="UP000501534">
    <property type="component" value="Chromosome"/>
</dbReference>
<sequence>MKTLEQLLLEDAQAPLADDFFTARVMGALPPPKPRASWWKAFLILGSTALGGLLAALFAPSGTSALQGVLDLSASHYLTPSALAVVATAITIAIAGAVLAADE</sequence>
<evidence type="ECO:0000256" key="1">
    <source>
        <dbReference type="SAM" id="Phobius"/>
    </source>
</evidence>
<dbReference type="AlphaFoldDB" id="A0A6M4GUM1"/>
<keyword evidence="1" id="KW-0472">Membrane</keyword>
<dbReference type="EMBL" id="CP053069">
    <property type="protein sequence ID" value="QJR10742.1"/>
    <property type="molecule type" value="Genomic_DNA"/>
</dbReference>
<reference evidence="2 3" key="1">
    <citation type="submission" date="2020-04" db="EMBL/GenBank/DDBJ databases">
        <title>Usitatibacter rugosus gen. nov., sp. nov. and Usitatibacter palustris sp. nov., novel members of Usitatibacteraceae fam. nov. within the order Nitrosomonadales isolated from soil.</title>
        <authorList>
            <person name="Huber K.J."/>
            <person name="Neumann-Schaal M."/>
            <person name="Geppert A."/>
            <person name="Luckner M."/>
            <person name="Wanner G."/>
            <person name="Overmann J."/>
        </authorList>
    </citation>
    <scope>NUCLEOTIDE SEQUENCE [LARGE SCALE GENOMIC DNA]</scope>
    <source>
        <strain evidence="2 3">0125_3</strain>
    </source>
</reference>
<dbReference type="KEGG" id="uru:DSM104443_01811"/>
<keyword evidence="1" id="KW-0812">Transmembrane</keyword>
<gene>
    <name evidence="2" type="ORF">DSM104443_01811</name>
</gene>
<evidence type="ECO:0000313" key="3">
    <source>
        <dbReference type="Proteomes" id="UP000501534"/>
    </source>
</evidence>
<accession>A0A6M4GUM1</accession>
<feature type="transmembrane region" description="Helical" evidence="1">
    <location>
        <begin position="81"/>
        <end position="101"/>
    </location>
</feature>
<keyword evidence="3" id="KW-1185">Reference proteome</keyword>
<organism evidence="2 3">
    <name type="scientific">Usitatibacter rugosus</name>
    <dbReference type="NCBI Taxonomy" id="2732067"/>
    <lineage>
        <taxon>Bacteria</taxon>
        <taxon>Pseudomonadati</taxon>
        <taxon>Pseudomonadota</taxon>
        <taxon>Betaproteobacteria</taxon>
        <taxon>Nitrosomonadales</taxon>
        <taxon>Usitatibacteraceae</taxon>
        <taxon>Usitatibacter</taxon>
    </lineage>
</organism>
<evidence type="ECO:0000313" key="2">
    <source>
        <dbReference type="EMBL" id="QJR10742.1"/>
    </source>
</evidence>
<feature type="transmembrane region" description="Helical" evidence="1">
    <location>
        <begin position="41"/>
        <end position="61"/>
    </location>
</feature>
<proteinExistence type="predicted"/>
<protein>
    <submittedName>
        <fullName evidence="2">Uncharacterized protein</fullName>
    </submittedName>
</protein>
<name>A0A6M4GUM1_9PROT</name>